<comment type="caution">
    <text evidence="1">The sequence shown here is derived from an EMBL/GenBank/DDBJ whole genome shotgun (WGS) entry which is preliminary data.</text>
</comment>
<sequence length="152" mass="17300">MTFCIQILLHHQGCRRSNIFRSCFIIKGAEDQTSSDLASSSRMQKIKLFFSSCFIIRDAEDQTSSNLASSSRMQKIKLLQILLHRQGCRRSNLLGLASPSGVQKIKPFRSCFIVRGAEDQMVSISHFIVRDAEDQIVSRSHFIVRDAEDQTF</sequence>
<dbReference type="EMBL" id="JBBPBM010000009">
    <property type="protein sequence ID" value="KAK8568871.1"/>
    <property type="molecule type" value="Genomic_DNA"/>
</dbReference>
<keyword evidence="2" id="KW-1185">Reference proteome</keyword>
<evidence type="ECO:0008006" key="3">
    <source>
        <dbReference type="Google" id="ProtNLM"/>
    </source>
</evidence>
<gene>
    <name evidence="1" type="ORF">V6N12_007408</name>
</gene>
<dbReference type="Proteomes" id="UP001472677">
    <property type="component" value="Unassembled WGS sequence"/>
</dbReference>
<accession>A0ABR2F1N0</accession>
<proteinExistence type="predicted"/>
<evidence type="ECO:0000313" key="2">
    <source>
        <dbReference type="Proteomes" id="UP001472677"/>
    </source>
</evidence>
<evidence type="ECO:0000313" key="1">
    <source>
        <dbReference type="EMBL" id="KAK8568871.1"/>
    </source>
</evidence>
<reference evidence="1 2" key="1">
    <citation type="journal article" date="2024" name="G3 (Bethesda)">
        <title>Genome assembly of Hibiscus sabdariffa L. provides insights into metabolisms of medicinal natural products.</title>
        <authorList>
            <person name="Kim T."/>
        </authorList>
    </citation>
    <scope>NUCLEOTIDE SEQUENCE [LARGE SCALE GENOMIC DNA]</scope>
    <source>
        <strain evidence="1">TK-2024</strain>
        <tissue evidence="1">Old leaves</tissue>
    </source>
</reference>
<protein>
    <recommendedName>
        <fullName evidence="3">FHA domain-containing protein</fullName>
    </recommendedName>
</protein>
<name>A0ABR2F1N0_9ROSI</name>
<organism evidence="1 2">
    <name type="scientific">Hibiscus sabdariffa</name>
    <name type="common">roselle</name>
    <dbReference type="NCBI Taxonomy" id="183260"/>
    <lineage>
        <taxon>Eukaryota</taxon>
        <taxon>Viridiplantae</taxon>
        <taxon>Streptophyta</taxon>
        <taxon>Embryophyta</taxon>
        <taxon>Tracheophyta</taxon>
        <taxon>Spermatophyta</taxon>
        <taxon>Magnoliopsida</taxon>
        <taxon>eudicotyledons</taxon>
        <taxon>Gunneridae</taxon>
        <taxon>Pentapetalae</taxon>
        <taxon>rosids</taxon>
        <taxon>malvids</taxon>
        <taxon>Malvales</taxon>
        <taxon>Malvaceae</taxon>
        <taxon>Malvoideae</taxon>
        <taxon>Hibiscus</taxon>
    </lineage>
</organism>